<dbReference type="Gene3D" id="3.40.50.9100">
    <property type="entry name" value="Dehydroquinase, class II"/>
    <property type="match status" value="1"/>
</dbReference>
<dbReference type="Pfam" id="PF01220">
    <property type="entry name" value="DHquinase_II"/>
    <property type="match status" value="1"/>
</dbReference>
<name>J1K2A5_9HYPH</name>
<dbReference type="eggNOG" id="COG0757">
    <property type="taxonomic scope" value="Bacteria"/>
</dbReference>
<feature type="binding site" evidence="9 11">
    <location>
        <position position="88"/>
    </location>
    <ligand>
        <name>substrate</name>
    </ligand>
</feature>
<feature type="binding site" evidence="9 11">
    <location>
        <position position="81"/>
    </location>
    <ligand>
        <name>substrate</name>
    </ligand>
</feature>
<dbReference type="RefSeq" id="WP_008038232.1">
    <property type="nucleotide sequence ID" value="NZ_JH725147.1"/>
</dbReference>
<dbReference type="PIRSF" id="PIRSF001399">
    <property type="entry name" value="DHquinase_II"/>
    <property type="match status" value="1"/>
</dbReference>
<dbReference type="PANTHER" id="PTHR21272">
    <property type="entry name" value="CATABOLIC 3-DEHYDROQUINASE"/>
    <property type="match status" value="1"/>
</dbReference>
<feature type="active site" description="Proton donor" evidence="9 10">
    <location>
        <position position="101"/>
    </location>
</feature>
<evidence type="ECO:0000313" key="14">
    <source>
        <dbReference type="Proteomes" id="UP000008952"/>
    </source>
</evidence>
<evidence type="ECO:0000313" key="13">
    <source>
        <dbReference type="EMBL" id="EJF91240.1"/>
    </source>
</evidence>
<dbReference type="STRING" id="1094558.ME5_00572"/>
<dbReference type="InterPro" id="IPR036441">
    <property type="entry name" value="DHquinase_II_sf"/>
</dbReference>
<comment type="pathway">
    <text evidence="3 9">Metabolic intermediate biosynthesis; chorismate biosynthesis; chorismate from D-erythrose 4-phosphate and phosphoenolpyruvate: step 3/7.</text>
</comment>
<dbReference type="EC" id="4.2.1.10" evidence="6 9"/>
<dbReference type="HAMAP" id="MF_00169">
    <property type="entry name" value="AroQ"/>
    <property type="match status" value="1"/>
</dbReference>
<dbReference type="GO" id="GO:0009423">
    <property type="term" value="P:chorismate biosynthetic process"/>
    <property type="evidence" value="ECO:0007669"/>
    <property type="project" value="UniProtKB-UniRule"/>
</dbReference>
<protein>
    <recommendedName>
        <fullName evidence="6 9">3-dehydroquinate dehydratase</fullName>
        <shortName evidence="9">3-dehydroquinase</shortName>
        <ecNumber evidence="6 9">4.2.1.10</ecNumber>
    </recommendedName>
    <alternativeName>
        <fullName evidence="9">Type II DHQase</fullName>
    </alternativeName>
</protein>
<dbReference type="SUPFAM" id="SSF52304">
    <property type="entry name" value="Type II 3-dehydroquinate dehydratase"/>
    <property type="match status" value="1"/>
</dbReference>
<dbReference type="AlphaFoldDB" id="J1K2A5"/>
<dbReference type="OrthoDB" id="9790793at2"/>
<feature type="binding site" evidence="9 11">
    <location>
        <position position="75"/>
    </location>
    <ligand>
        <name>substrate</name>
    </ligand>
</feature>
<evidence type="ECO:0000256" key="2">
    <source>
        <dbReference type="ARBA" id="ARBA00003924"/>
    </source>
</evidence>
<comment type="catalytic activity">
    <reaction evidence="1 9">
        <text>3-dehydroquinate = 3-dehydroshikimate + H2O</text>
        <dbReference type="Rhea" id="RHEA:21096"/>
        <dbReference type="ChEBI" id="CHEBI:15377"/>
        <dbReference type="ChEBI" id="CHEBI:16630"/>
        <dbReference type="ChEBI" id="CHEBI:32364"/>
        <dbReference type="EC" id="4.2.1.10"/>
    </reaction>
</comment>
<comment type="caution">
    <text evidence="13">The sequence shown here is derived from an EMBL/GenBank/DDBJ whole genome shotgun (WGS) entry which is preliminary data.</text>
</comment>
<feature type="binding site" evidence="9 11">
    <location>
        <begin position="102"/>
        <end position="103"/>
    </location>
    <ligand>
        <name>substrate</name>
    </ligand>
</feature>
<keyword evidence="14" id="KW-1185">Reference proteome</keyword>
<dbReference type="NCBIfam" id="NF003805">
    <property type="entry name" value="PRK05395.1-2"/>
    <property type="match status" value="1"/>
</dbReference>
<dbReference type="PATRIC" id="fig|1094558.3.peg.635"/>
<keyword evidence="9" id="KW-0028">Amino-acid biosynthesis</keyword>
<evidence type="ECO:0000256" key="5">
    <source>
        <dbReference type="ARBA" id="ARBA00011193"/>
    </source>
</evidence>
<evidence type="ECO:0000256" key="6">
    <source>
        <dbReference type="ARBA" id="ARBA00012060"/>
    </source>
</evidence>
<evidence type="ECO:0000256" key="3">
    <source>
        <dbReference type="ARBA" id="ARBA00004902"/>
    </source>
</evidence>
<evidence type="ECO:0000256" key="9">
    <source>
        <dbReference type="HAMAP-Rule" id="MF_00169"/>
    </source>
</evidence>
<evidence type="ECO:0000256" key="7">
    <source>
        <dbReference type="ARBA" id="ARBA00023141"/>
    </source>
</evidence>
<feature type="binding site" evidence="9 11">
    <location>
        <position position="112"/>
    </location>
    <ligand>
        <name>substrate</name>
    </ligand>
</feature>
<evidence type="ECO:0000256" key="4">
    <source>
        <dbReference type="ARBA" id="ARBA00011037"/>
    </source>
</evidence>
<dbReference type="GO" id="GO:0019631">
    <property type="term" value="P:quinate catabolic process"/>
    <property type="evidence" value="ECO:0007669"/>
    <property type="project" value="TreeGrafter"/>
</dbReference>
<proteinExistence type="inferred from homology"/>
<reference evidence="13 14" key="1">
    <citation type="submission" date="2012-03" db="EMBL/GenBank/DDBJ databases">
        <title>The Genome Sequence of Bartonella tamiae Th239.</title>
        <authorList>
            <consortium name="The Broad Institute Genome Sequencing Platform"/>
            <consortium name="The Broad Institute Genome Sequencing Center for Infectious Disease"/>
            <person name="Feldgarden M."/>
            <person name="Kirby J."/>
            <person name="Kosoy M."/>
            <person name="Birtles R."/>
            <person name="Probert W.S."/>
            <person name="Chiaraviglio L."/>
            <person name="Young S.K."/>
            <person name="Zeng Q."/>
            <person name="Gargeya S."/>
            <person name="Fitzgerald M."/>
            <person name="Haas B."/>
            <person name="Abouelleil A."/>
            <person name="Alvarado L."/>
            <person name="Arachchi H.M."/>
            <person name="Berlin A."/>
            <person name="Chapman S.B."/>
            <person name="Gearin G."/>
            <person name="Goldberg J."/>
            <person name="Griggs A."/>
            <person name="Gujja S."/>
            <person name="Hansen M."/>
            <person name="Heiman D."/>
            <person name="Howarth C."/>
            <person name="Larimer J."/>
            <person name="Lui A."/>
            <person name="MacDonald P.J.P."/>
            <person name="McCowen C."/>
            <person name="Montmayeur A."/>
            <person name="Murphy C."/>
            <person name="Neiman D."/>
            <person name="Pearson M."/>
            <person name="Priest M."/>
            <person name="Roberts A."/>
            <person name="Saif S."/>
            <person name="Shea T."/>
            <person name="Sisk P."/>
            <person name="Stolte C."/>
            <person name="Sykes S."/>
            <person name="Wortman J."/>
            <person name="Nusbaum C."/>
            <person name="Birren B."/>
        </authorList>
    </citation>
    <scope>NUCLEOTIDE SEQUENCE [LARGE SCALE GENOMIC DNA]</scope>
    <source>
        <strain evidence="13 14">Th239</strain>
    </source>
</reference>
<dbReference type="InterPro" id="IPR001874">
    <property type="entry name" value="DHquinase_II"/>
</dbReference>
<dbReference type="Proteomes" id="UP000008952">
    <property type="component" value="Unassembled WGS sequence"/>
</dbReference>
<dbReference type="NCBIfam" id="NF003806">
    <property type="entry name" value="PRK05395.1-3"/>
    <property type="match status" value="1"/>
</dbReference>
<dbReference type="NCBIfam" id="NF003807">
    <property type="entry name" value="PRK05395.1-4"/>
    <property type="match status" value="1"/>
</dbReference>
<evidence type="ECO:0000256" key="1">
    <source>
        <dbReference type="ARBA" id="ARBA00001864"/>
    </source>
</evidence>
<dbReference type="NCBIfam" id="TIGR01088">
    <property type="entry name" value="aroQ"/>
    <property type="match status" value="1"/>
</dbReference>
<dbReference type="PANTHER" id="PTHR21272:SF3">
    <property type="entry name" value="CATABOLIC 3-DEHYDROQUINASE"/>
    <property type="match status" value="1"/>
</dbReference>
<comment type="subunit">
    <text evidence="5 9">Homododecamer.</text>
</comment>
<keyword evidence="8 9" id="KW-0456">Lyase</keyword>
<dbReference type="HOGENOM" id="CLU_090968_1_0_5"/>
<organism evidence="13 14">
    <name type="scientific">Bartonella tamiae Th239</name>
    <dbReference type="NCBI Taxonomy" id="1094558"/>
    <lineage>
        <taxon>Bacteria</taxon>
        <taxon>Pseudomonadati</taxon>
        <taxon>Pseudomonadota</taxon>
        <taxon>Alphaproteobacteria</taxon>
        <taxon>Hyphomicrobiales</taxon>
        <taxon>Bartonellaceae</taxon>
        <taxon>Bartonella</taxon>
    </lineage>
</organism>
<dbReference type="GO" id="GO:0003855">
    <property type="term" value="F:3-dehydroquinate dehydratase activity"/>
    <property type="evidence" value="ECO:0007669"/>
    <property type="project" value="UniProtKB-UniRule"/>
</dbReference>
<dbReference type="EMBL" id="AIMB01000003">
    <property type="protein sequence ID" value="EJF91240.1"/>
    <property type="molecule type" value="Genomic_DNA"/>
</dbReference>
<feature type="active site" description="Proton acceptor" evidence="9 10">
    <location>
        <position position="24"/>
    </location>
</feature>
<dbReference type="UniPathway" id="UPA00053">
    <property type="reaction ID" value="UER00086"/>
</dbReference>
<evidence type="ECO:0000256" key="12">
    <source>
        <dbReference type="PIRSR" id="PIRSR001399-3"/>
    </source>
</evidence>
<comment type="function">
    <text evidence="2 9">Catalyzes a trans-dehydration via an enolate intermediate.</text>
</comment>
<accession>J1K2A5</accession>
<keyword evidence="7 9" id="KW-0057">Aromatic amino acid biosynthesis</keyword>
<evidence type="ECO:0000256" key="11">
    <source>
        <dbReference type="PIRSR" id="PIRSR001399-2"/>
    </source>
</evidence>
<sequence>MTQKIMIVNGPNLNLLGTREPDIYGSESLKDIEKKCFSCLKTYDVRGIFHQSNHEGELVEYIHEAIKTAHGIIINPAAYSHTSIALLDALKMFQGPVVEVHLSNIHKREPFRHHSFISSRADAVIAGCGSKGYEFAIHFIMNSLNE</sequence>
<dbReference type="GO" id="GO:0009073">
    <property type="term" value="P:aromatic amino acid family biosynthetic process"/>
    <property type="evidence" value="ECO:0007669"/>
    <property type="project" value="UniProtKB-KW"/>
</dbReference>
<dbReference type="PROSITE" id="PS01029">
    <property type="entry name" value="DEHYDROQUINASE_II"/>
    <property type="match status" value="1"/>
</dbReference>
<dbReference type="GO" id="GO:0008652">
    <property type="term" value="P:amino acid biosynthetic process"/>
    <property type="evidence" value="ECO:0007669"/>
    <property type="project" value="UniProtKB-KW"/>
</dbReference>
<dbReference type="CDD" id="cd00466">
    <property type="entry name" value="DHQase_II"/>
    <property type="match status" value="1"/>
</dbReference>
<gene>
    <name evidence="9" type="primary">aroQ</name>
    <name evidence="13" type="ORF">ME5_00572</name>
</gene>
<evidence type="ECO:0000256" key="8">
    <source>
        <dbReference type="ARBA" id="ARBA00023239"/>
    </source>
</evidence>
<evidence type="ECO:0000256" key="10">
    <source>
        <dbReference type="PIRSR" id="PIRSR001399-1"/>
    </source>
</evidence>
<feature type="site" description="Transition state stabilizer" evidence="9 12">
    <location>
        <position position="19"/>
    </location>
</feature>
<dbReference type="InterPro" id="IPR018509">
    <property type="entry name" value="DHquinase_II_CS"/>
</dbReference>
<comment type="similarity">
    <text evidence="4 9">Belongs to the type-II 3-dehydroquinase family.</text>
</comment>